<feature type="domain" description="Major facilitator superfamily (MFS) profile" evidence="6">
    <location>
        <begin position="29"/>
        <end position="338"/>
    </location>
</feature>
<feature type="transmembrane region" description="Helical" evidence="5">
    <location>
        <begin position="67"/>
        <end position="86"/>
    </location>
</feature>
<dbReference type="EMBL" id="JBHFQA010000001">
    <property type="protein sequence ID" value="KAL2103286.1"/>
    <property type="molecule type" value="Genomic_DNA"/>
</dbReference>
<dbReference type="InterPro" id="IPR050382">
    <property type="entry name" value="MFS_Na/Anion_cotransporter"/>
</dbReference>
<dbReference type="InterPro" id="IPR011701">
    <property type="entry name" value="MFS"/>
</dbReference>
<dbReference type="Gene3D" id="1.20.1250.20">
    <property type="entry name" value="MFS general substrate transporter like domains"/>
    <property type="match status" value="2"/>
</dbReference>
<evidence type="ECO:0000259" key="6">
    <source>
        <dbReference type="PROSITE" id="PS50850"/>
    </source>
</evidence>
<dbReference type="Pfam" id="PF07690">
    <property type="entry name" value="MFS_1"/>
    <property type="match status" value="1"/>
</dbReference>
<feature type="transmembrane region" description="Helical" evidence="5">
    <location>
        <begin position="28"/>
        <end position="47"/>
    </location>
</feature>
<proteinExistence type="predicted"/>
<dbReference type="PANTHER" id="PTHR11662:SF279">
    <property type="entry name" value="VOLTAGE-GATED PURINE NUCLEOTIDE UNIPORTER SLC17A9"/>
    <property type="match status" value="1"/>
</dbReference>
<evidence type="ECO:0000313" key="7">
    <source>
        <dbReference type="EMBL" id="KAL2103286.1"/>
    </source>
</evidence>
<evidence type="ECO:0000256" key="4">
    <source>
        <dbReference type="ARBA" id="ARBA00023136"/>
    </source>
</evidence>
<organism evidence="7 8">
    <name type="scientific">Coilia grayii</name>
    <name type="common">Gray's grenadier anchovy</name>
    <dbReference type="NCBI Taxonomy" id="363190"/>
    <lineage>
        <taxon>Eukaryota</taxon>
        <taxon>Metazoa</taxon>
        <taxon>Chordata</taxon>
        <taxon>Craniata</taxon>
        <taxon>Vertebrata</taxon>
        <taxon>Euteleostomi</taxon>
        <taxon>Actinopterygii</taxon>
        <taxon>Neopterygii</taxon>
        <taxon>Teleostei</taxon>
        <taxon>Clupei</taxon>
        <taxon>Clupeiformes</taxon>
        <taxon>Clupeoidei</taxon>
        <taxon>Engraulidae</taxon>
        <taxon>Coilinae</taxon>
        <taxon>Coilia</taxon>
    </lineage>
</organism>
<dbReference type="InterPro" id="IPR036259">
    <property type="entry name" value="MFS_trans_sf"/>
</dbReference>
<dbReference type="SUPFAM" id="SSF103473">
    <property type="entry name" value="MFS general substrate transporter"/>
    <property type="match status" value="1"/>
</dbReference>
<evidence type="ECO:0000256" key="1">
    <source>
        <dbReference type="ARBA" id="ARBA00004141"/>
    </source>
</evidence>
<feature type="transmembrane region" description="Helical" evidence="5">
    <location>
        <begin position="276"/>
        <end position="296"/>
    </location>
</feature>
<gene>
    <name evidence="7" type="ORF">ACEWY4_000154</name>
</gene>
<comment type="subcellular location">
    <subcellularLocation>
        <location evidence="1">Membrane</location>
        <topology evidence="1">Multi-pass membrane protein</topology>
    </subcellularLocation>
</comment>
<feature type="transmembrane region" description="Helical" evidence="5">
    <location>
        <begin position="95"/>
        <end position="114"/>
    </location>
</feature>
<accession>A0ABD1KVT8</accession>
<dbReference type="PROSITE" id="PS50850">
    <property type="entry name" value="MFS"/>
    <property type="match status" value="1"/>
</dbReference>
<feature type="transmembrane region" description="Helical" evidence="5">
    <location>
        <begin position="189"/>
        <end position="209"/>
    </location>
</feature>
<evidence type="ECO:0000256" key="2">
    <source>
        <dbReference type="ARBA" id="ARBA00022692"/>
    </source>
</evidence>
<keyword evidence="3 5" id="KW-1133">Transmembrane helix</keyword>
<dbReference type="AlphaFoldDB" id="A0ABD1KVT8"/>
<dbReference type="FunFam" id="1.20.1250.20:FF:000059">
    <property type="entry name" value="Solute carrier family 17 member 9"/>
    <property type="match status" value="1"/>
</dbReference>
<keyword evidence="4 5" id="KW-0472">Membrane</keyword>
<comment type="caution">
    <text evidence="7">The sequence shown here is derived from an EMBL/GenBank/DDBJ whole genome shotgun (WGS) entry which is preliminary data.</text>
</comment>
<evidence type="ECO:0000256" key="3">
    <source>
        <dbReference type="ARBA" id="ARBA00022989"/>
    </source>
</evidence>
<evidence type="ECO:0000256" key="5">
    <source>
        <dbReference type="SAM" id="Phobius"/>
    </source>
</evidence>
<sequence>MIDTVLDVSGTKSKASTAQTWPRPVARVWITMLLLITCLLYSARMAMPVCAVTMGTQFGWSKTDSGVVMSGFFYGYCLTQVLGGYASDRIGGERVLLLSSTGWAFVTAVTPLLAHLSISPLVTMTTARFLMGLFQGVHYPSLASVCAQRVGEGERGFVMGVIGCGSYLGVLFVGGLGSVVLELHSWEPVFTIVGLLSALWAFGVWQCLVTGYSVSVVRKLMQGCAMGLSSVFLLLCRNPSFGLTVALVSAAVGLGTFNSSGVTVNVHDLAPSCAGALYGIMNTCAAFTGILLVYFSGYLVELTQSWDVVFSVLTLVNVAGLSVFLAFGDAQRLDLELE</sequence>
<dbReference type="GO" id="GO:0016020">
    <property type="term" value="C:membrane"/>
    <property type="evidence" value="ECO:0007669"/>
    <property type="project" value="UniProtKB-SubCell"/>
</dbReference>
<keyword evidence="8" id="KW-1185">Reference proteome</keyword>
<evidence type="ECO:0000313" key="8">
    <source>
        <dbReference type="Proteomes" id="UP001591681"/>
    </source>
</evidence>
<protein>
    <recommendedName>
        <fullName evidence="6">Major facilitator superfamily (MFS) profile domain-containing protein</fullName>
    </recommendedName>
</protein>
<reference evidence="7 8" key="1">
    <citation type="submission" date="2024-09" db="EMBL/GenBank/DDBJ databases">
        <title>A chromosome-level genome assembly of Gray's grenadier anchovy, Coilia grayii.</title>
        <authorList>
            <person name="Fu Z."/>
        </authorList>
    </citation>
    <scope>NUCLEOTIDE SEQUENCE [LARGE SCALE GENOMIC DNA]</scope>
    <source>
        <strain evidence="7">G4</strain>
        <tissue evidence="7">Muscle</tissue>
    </source>
</reference>
<dbReference type="PANTHER" id="PTHR11662">
    <property type="entry name" value="SOLUTE CARRIER FAMILY 17"/>
    <property type="match status" value="1"/>
</dbReference>
<dbReference type="Proteomes" id="UP001591681">
    <property type="component" value="Unassembled WGS sequence"/>
</dbReference>
<feature type="transmembrane region" description="Helical" evidence="5">
    <location>
        <begin position="241"/>
        <end position="264"/>
    </location>
</feature>
<feature type="transmembrane region" description="Helical" evidence="5">
    <location>
        <begin position="157"/>
        <end position="177"/>
    </location>
</feature>
<feature type="transmembrane region" description="Helical" evidence="5">
    <location>
        <begin position="308"/>
        <end position="327"/>
    </location>
</feature>
<keyword evidence="2 5" id="KW-0812">Transmembrane</keyword>
<name>A0ABD1KVT8_9TELE</name>
<dbReference type="InterPro" id="IPR020846">
    <property type="entry name" value="MFS_dom"/>
</dbReference>